<dbReference type="AlphaFoldDB" id="A0A1A3N071"/>
<reference evidence="2" key="1">
    <citation type="submission" date="2016-06" db="EMBL/GenBank/DDBJ databases">
        <authorList>
            <person name="Sutton G."/>
            <person name="Brinkac L."/>
            <person name="Sanka R."/>
            <person name="Adams M."/>
            <person name="Lau E."/>
            <person name="Garcia-Basteiro A."/>
            <person name="Lopez-Varela E."/>
            <person name="Palencia S."/>
        </authorList>
    </citation>
    <scope>NUCLEOTIDE SEQUENCE [LARGE SCALE GENOMIC DNA]</scope>
    <source>
        <strain evidence="2">1245139.5</strain>
    </source>
</reference>
<gene>
    <name evidence="1" type="ORF">A5636_05585</name>
</gene>
<sequence length="175" mass="18283">MAGALAISLTFGGIFVSVDRLHSTPADALSRPDTATDEQSQAQALGAAQRLVSVARLHPTTAGYLLMSCAGRDDPPYQGAIHLTFALPAGTSAHTYLPAVVDTLVSDGWTEGSPPGGHAFGSTLSKHAVTAIVYRHDTNPAMGVLRIYGECRNMNDHRNDTTGWVDVTGQVGSAP</sequence>
<accession>A0A1A3N071</accession>
<keyword evidence="2" id="KW-1185">Reference proteome</keyword>
<comment type="caution">
    <text evidence="1">The sequence shown here is derived from an EMBL/GenBank/DDBJ whole genome shotgun (WGS) entry which is preliminary data.</text>
</comment>
<protein>
    <recommendedName>
        <fullName evidence="3">Lipoprotein LppJ</fullName>
    </recommendedName>
</protein>
<organism evidence="1 2">
    <name type="scientific">Mycobacterium asiaticum</name>
    <dbReference type="NCBI Taxonomy" id="1790"/>
    <lineage>
        <taxon>Bacteria</taxon>
        <taxon>Bacillati</taxon>
        <taxon>Actinomycetota</taxon>
        <taxon>Actinomycetes</taxon>
        <taxon>Mycobacteriales</taxon>
        <taxon>Mycobacteriaceae</taxon>
        <taxon>Mycobacterium</taxon>
    </lineage>
</organism>
<evidence type="ECO:0000313" key="1">
    <source>
        <dbReference type="EMBL" id="OBK15543.1"/>
    </source>
</evidence>
<proteinExistence type="predicted"/>
<evidence type="ECO:0008006" key="3">
    <source>
        <dbReference type="Google" id="ProtNLM"/>
    </source>
</evidence>
<dbReference type="EMBL" id="LZLQ01000082">
    <property type="protein sequence ID" value="OBK15543.1"/>
    <property type="molecule type" value="Genomic_DNA"/>
</dbReference>
<evidence type="ECO:0000313" key="2">
    <source>
        <dbReference type="Proteomes" id="UP000093629"/>
    </source>
</evidence>
<name>A0A1A3N071_MYCAS</name>
<dbReference type="Proteomes" id="UP000093629">
    <property type="component" value="Unassembled WGS sequence"/>
</dbReference>